<evidence type="ECO:0000256" key="2">
    <source>
        <dbReference type="SAM" id="Phobius"/>
    </source>
</evidence>
<feature type="compositionally biased region" description="Polar residues" evidence="1">
    <location>
        <begin position="44"/>
        <end position="56"/>
    </location>
</feature>
<sequence>MSSNEFPESSNRNIYNNTSQHLLDKEEVLSESSALLETSEMERQQPSQSFDVSSHSEAYDLGAASQQRRTSPVESFERAPSVDMRPALSMESNSQLGPAISLPQEQQEEQQRPETIVQIASEPQMRTQPSSSLPLDLQNTLSSTDETDYPTINSTLNRPIQSIRSARSQTPHRDRTISQQDGQRLQRYYNERANRIFSEDNTRDEENAQPFVEVSDQILNVRKNALSVYDPLTYTWLIFSPGISITLFLAMAKWTGLLQNFSTILILLPCFLSHLALLFLHIYSIKNLTSFISKANNNRMKPDSTDHIDRTEYLPLLQRSLKFGIKTGVISFLFFIFEILLLCKEQYGKISLKLVFLPIWIITLGGMTDGFICKSQHLSSVVGWVVLFVWLIMLVIKIDHADSVLAQEMDWRTMLIPLGVLVAMCSGVLLHVVHGHHIGYYRLTSTQYMAGWLYFLTNVSHLTLVWIFLSNASISASSFESGQRALINILTPCSVMFMSLAAYFISRDEFDRLLQFGGQADVQPKTLNLESDGWNVVESKGVTWVPMFGEIKFEPLNTRRRSKWVELCGYCYPSSDHIEDEFGYNDGMYIGPNNGSMRRLS</sequence>
<keyword evidence="2" id="KW-0472">Membrane</keyword>
<feature type="transmembrane region" description="Helical" evidence="2">
    <location>
        <begin position="486"/>
        <end position="505"/>
    </location>
</feature>
<reference evidence="3 4" key="1">
    <citation type="journal article" date="2021" name="Sci. Rep.">
        <title>The genome of the diatom Chaetoceros tenuissimus carries an ancient integrated fragment of an extant virus.</title>
        <authorList>
            <person name="Hongo Y."/>
            <person name="Kimura K."/>
            <person name="Takaki Y."/>
            <person name="Yoshida Y."/>
            <person name="Baba S."/>
            <person name="Kobayashi G."/>
            <person name="Nagasaki K."/>
            <person name="Hano T."/>
            <person name="Tomaru Y."/>
        </authorList>
    </citation>
    <scope>NUCLEOTIDE SEQUENCE [LARGE SCALE GENOMIC DNA]</scope>
    <source>
        <strain evidence="3 4">NIES-3715</strain>
    </source>
</reference>
<keyword evidence="2" id="KW-0812">Transmembrane</keyword>
<feature type="transmembrane region" description="Helical" evidence="2">
    <location>
        <begin position="323"/>
        <end position="342"/>
    </location>
</feature>
<gene>
    <name evidence="3" type="ORF">CTEN210_16415</name>
</gene>
<keyword evidence="4" id="KW-1185">Reference proteome</keyword>
<feature type="compositionally biased region" description="Polar residues" evidence="1">
    <location>
        <begin position="1"/>
        <end position="21"/>
    </location>
</feature>
<proteinExistence type="predicted"/>
<feature type="transmembrane region" description="Helical" evidence="2">
    <location>
        <begin position="411"/>
        <end position="432"/>
    </location>
</feature>
<evidence type="ECO:0000313" key="3">
    <source>
        <dbReference type="EMBL" id="GFH59939.1"/>
    </source>
</evidence>
<feature type="compositionally biased region" description="Polar residues" evidence="1">
    <location>
        <begin position="64"/>
        <end position="73"/>
    </location>
</feature>
<accession>A0AAD3DC59</accession>
<feature type="region of interest" description="Disordered" evidence="1">
    <location>
        <begin position="1"/>
        <end position="94"/>
    </location>
</feature>
<organism evidence="3 4">
    <name type="scientific">Chaetoceros tenuissimus</name>
    <dbReference type="NCBI Taxonomy" id="426638"/>
    <lineage>
        <taxon>Eukaryota</taxon>
        <taxon>Sar</taxon>
        <taxon>Stramenopiles</taxon>
        <taxon>Ochrophyta</taxon>
        <taxon>Bacillariophyta</taxon>
        <taxon>Coscinodiscophyceae</taxon>
        <taxon>Chaetocerotophycidae</taxon>
        <taxon>Chaetocerotales</taxon>
        <taxon>Chaetocerotaceae</taxon>
        <taxon>Chaetoceros</taxon>
    </lineage>
</organism>
<protein>
    <submittedName>
        <fullName evidence="3">Uncharacterized protein</fullName>
    </submittedName>
</protein>
<dbReference type="AlphaFoldDB" id="A0AAD3DC59"/>
<feature type="region of interest" description="Disordered" evidence="1">
    <location>
        <begin position="122"/>
        <end position="184"/>
    </location>
</feature>
<dbReference type="Proteomes" id="UP001054902">
    <property type="component" value="Unassembled WGS sequence"/>
</dbReference>
<feature type="compositionally biased region" description="Polar residues" evidence="1">
    <location>
        <begin position="124"/>
        <end position="169"/>
    </location>
</feature>
<evidence type="ECO:0000256" key="1">
    <source>
        <dbReference type="SAM" id="MobiDB-lite"/>
    </source>
</evidence>
<comment type="caution">
    <text evidence="3">The sequence shown here is derived from an EMBL/GenBank/DDBJ whole genome shotgun (WGS) entry which is preliminary data.</text>
</comment>
<name>A0AAD3DC59_9STRA</name>
<feature type="transmembrane region" description="Helical" evidence="2">
    <location>
        <begin position="378"/>
        <end position="399"/>
    </location>
</feature>
<feature type="transmembrane region" description="Helical" evidence="2">
    <location>
        <begin position="452"/>
        <end position="474"/>
    </location>
</feature>
<keyword evidence="2" id="KW-1133">Transmembrane helix</keyword>
<evidence type="ECO:0000313" key="4">
    <source>
        <dbReference type="Proteomes" id="UP001054902"/>
    </source>
</evidence>
<dbReference type="EMBL" id="BLLK01000069">
    <property type="protein sequence ID" value="GFH59939.1"/>
    <property type="molecule type" value="Genomic_DNA"/>
</dbReference>
<feature type="transmembrane region" description="Helical" evidence="2">
    <location>
        <begin position="354"/>
        <end position="372"/>
    </location>
</feature>
<feature type="transmembrane region" description="Helical" evidence="2">
    <location>
        <begin position="234"/>
        <end position="252"/>
    </location>
</feature>
<feature type="transmembrane region" description="Helical" evidence="2">
    <location>
        <begin position="264"/>
        <end position="283"/>
    </location>
</feature>